<dbReference type="RefSeq" id="WP_026071153.1">
    <property type="nucleotide sequence ID" value="NZ_AP024241.1"/>
</dbReference>
<reference evidence="1 2" key="1">
    <citation type="submission" date="2020-12" db="EMBL/GenBank/DDBJ databases">
        <title>Genome sequence of clinical Mycobacterium intracellulare strains.</title>
        <authorList>
            <person name="Tateishi Y."/>
            <person name="Matsumoto S."/>
            <person name="Fukushima Y."/>
            <person name="Nakajima C."/>
            <person name="Suzuki Y."/>
        </authorList>
    </citation>
    <scope>NUCLEOTIDE SEQUENCE [LARGE SCALE GENOMIC DNA]</scope>
    <source>
        <strain evidence="1 2">M018</strain>
    </source>
</reference>
<protein>
    <submittedName>
        <fullName evidence="1">Uncharacterized protein</fullName>
    </submittedName>
</protein>
<proteinExistence type="predicted"/>
<evidence type="ECO:0000313" key="2">
    <source>
        <dbReference type="Proteomes" id="UP000595205"/>
    </source>
</evidence>
<gene>
    <name evidence="1" type="ORF">MINTM018_47770</name>
</gene>
<dbReference type="EMBL" id="AP024255">
    <property type="protein sequence ID" value="BCP02008.1"/>
    <property type="molecule type" value="Genomic_DNA"/>
</dbReference>
<organism evidence="1 2">
    <name type="scientific">Mycobacterium intracellulare</name>
    <dbReference type="NCBI Taxonomy" id="1767"/>
    <lineage>
        <taxon>Bacteria</taxon>
        <taxon>Bacillati</taxon>
        <taxon>Actinomycetota</taxon>
        <taxon>Actinomycetes</taxon>
        <taxon>Mycobacteriales</taxon>
        <taxon>Mycobacteriaceae</taxon>
        <taxon>Mycobacterium</taxon>
        <taxon>Mycobacterium avium complex (MAC)</taxon>
    </lineage>
</organism>
<evidence type="ECO:0000313" key="1">
    <source>
        <dbReference type="EMBL" id="BCP02008.1"/>
    </source>
</evidence>
<name>A0A7R7MZZ0_MYCIT</name>
<dbReference type="AlphaFoldDB" id="A0A7R7MZZ0"/>
<dbReference type="Gene3D" id="3.40.1000.10">
    <property type="entry name" value="Mog1/PsbP, alpha/beta/alpha sandwich"/>
    <property type="match status" value="1"/>
</dbReference>
<accession>A0A7R7MZZ0</accession>
<dbReference type="Proteomes" id="UP000595205">
    <property type="component" value="Chromosome"/>
</dbReference>
<sequence length="190" mass="20482">MRFDEFTEEHGLAVSPVDRFVGFVVEVGVPPGWEPFESAEGVRVWVCRADPCIDVFCANAVLTMHRVEASLDPPEVFAMLSDQQLQSAPKCRELHREFTAAREGPGSAGTLAIQIAHELGTIDSTSQSRIITAERETLIAQLTVTALHDSPMDGSGVWLTTRSGPVTNPTSAGYHGAIPRTEHGTVADGK</sequence>